<keyword evidence="3" id="KW-1185">Reference proteome</keyword>
<reference evidence="2 3" key="1">
    <citation type="submission" date="2016-10" db="EMBL/GenBank/DDBJ databases">
        <authorList>
            <person name="de Groot N.N."/>
        </authorList>
    </citation>
    <scope>NUCLEOTIDE SEQUENCE [LARGE SCALE GENOMIC DNA]</scope>
    <source>
        <strain evidence="2 3">CGMCC 1.10457</strain>
    </source>
</reference>
<dbReference type="Proteomes" id="UP000199062">
    <property type="component" value="Unassembled WGS sequence"/>
</dbReference>
<dbReference type="Gene3D" id="2.40.50.140">
    <property type="entry name" value="Nucleic acid-binding proteins"/>
    <property type="match status" value="1"/>
</dbReference>
<organism evidence="2 3">
    <name type="scientific">Halomicrobium zhouii</name>
    <dbReference type="NCBI Taxonomy" id="767519"/>
    <lineage>
        <taxon>Archaea</taxon>
        <taxon>Methanobacteriati</taxon>
        <taxon>Methanobacteriota</taxon>
        <taxon>Stenosarchaea group</taxon>
        <taxon>Halobacteria</taxon>
        <taxon>Halobacteriales</taxon>
        <taxon>Haloarculaceae</taxon>
        <taxon>Halomicrobium</taxon>
    </lineage>
</organism>
<proteinExistence type="predicted"/>
<sequence length="324" mass="36230">MSSHGSHKKVSVKKHSGVADEQRAPEEQTLQTSVASQVDANGLLNEVAESTHEQELRPSVEQEIQGKKDYDWTRSTDVGPDRRYGETLASQERRLGEAAEMERHREHALAAAEADLERGKSCRVQTQIEQARSARDFWERAHLAAGREHVTIPQSSRTQTVDPRATLSQEELARVNERAESIAASFEALSRADAARRLAEEWDKQGTSFTEAVFTVLNEWADDPTVPINVAGIDPDDRWVTVEGEITWLFDEPATRNQYQVGYLEDDQGTSAKVTVWRRSMYGPMVRTLSEGDRVRIALGKPGEYNGQKTIAVTSDTAIISLDR</sequence>
<protein>
    <recommendedName>
        <fullName evidence="4">SsDNA-binding replication factor A, large subunit</fullName>
    </recommendedName>
</protein>
<name>A0A1I6M251_9EURY</name>
<dbReference type="AlphaFoldDB" id="A0A1I6M251"/>
<dbReference type="STRING" id="767519.SAMN05216559_3574"/>
<evidence type="ECO:0000256" key="1">
    <source>
        <dbReference type="SAM" id="MobiDB-lite"/>
    </source>
</evidence>
<dbReference type="SUPFAM" id="SSF50249">
    <property type="entry name" value="Nucleic acid-binding proteins"/>
    <property type="match status" value="1"/>
</dbReference>
<evidence type="ECO:0000313" key="2">
    <source>
        <dbReference type="EMBL" id="SFS09743.1"/>
    </source>
</evidence>
<feature type="compositionally biased region" description="Basic and acidic residues" evidence="1">
    <location>
        <begin position="17"/>
        <end position="26"/>
    </location>
</feature>
<feature type="compositionally biased region" description="Polar residues" evidence="1">
    <location>
        <begin position="28"/>
        <end position="39"/>
    </location>
</feature>
<dbReference type="EMBL" id="FOZK01000004">
    <property type="protein sequence ID" value="SFS09743.1"/>
    <property type="molecule type" value="Genomic_DNA"/>
</dbReference>
<feature type="compositionally biased region" description="Basic residues" evidence="1">
    <location>
        <begin position="1"/>
        <end position="16"/>
    </location>
</feature>
<feature type="region of interest" description="Disordered" evidence="1">
    <location>
        <begin position="1"/>
        <end position="89"/>
    </location>
</feature>
<feature type="compositionally biased region" description="Basic and acidic residues" evidence="1">
    <location>
        <begin position="49"/>
        <end position="89"/>
    </location>
</feature>
<dbReference type="InterPro" id="IPR012340">
    <property type="entry name" value="NA-bd_OB-fold"/>
</dbReference>
<evidence type="ECO:0000313" key="3">
    <source>
        <dbReference type="Proteomes" id="UP000199062"/>
    </source>
</evidence>
<accession>A0A1I6M251</accession>
<gene>
    <name evidence="2" type="ORF">SAMN05216559_3574</name>
</gene>
<evidence type="ECO:0008006" key="4">
    <source>
        <dbReference type="Google" id="ProtNLM"/>
    </source>
</evidence>